<evidence type="ECO:0000256" key="5">
    <source>
        <dbReference type="ARBA" id="ARBA00023002"/>
    </source>
</evidence>
<organism evidence="7 8">
    <name type="scientific">Aquimarina celericrescens</name>
    <dbReference type="NCBI Taxonomy" id="1964542"/>
    <lineage>
        <taxon>Bacteria</taxon>
        <taxon>Pseudomonadati</taxon>
        <taxon>Bacteroidota</taxon>
        <taxon>Flavobacteriia</taxon>
        <taxon>Flavobacteriales</taxon>
        <taxon>Flavobacteriaceae</taxon>
        <taxon>Aquimarina</taxon>
    </lineage>
</organism>
<dbReference type="InterPro" id="IPR036291">
    <property type="entry name" value="NAD(P)-bd_dom_sf"/>
</dbReference>
<evidence type="ECO:0000313" key="8">
    <source>
        <dbReference type="Proteomes" id="UP001597344"/>
    </source>
</evidence>
<dbReference type="InterPro" id="IPR011032">
    <property type="entry name" value="GroES-like_sf"/>
</dbReference>
<feature type="domain" description="Alcohol dehydrogenase-like N-terminal" evidence="6">
    <location>
        <begin position="31"/>
        <end position="140"/>
    </location>
</feature>
<comment type="similarity">
    <text evidence="2">Belongs to the zinc-containing alcohol dehydrogenase family.</text>
</comment>
<dbReference type="InterPro" id="IPR014187">
    <property type="entry name" value="ADH_Zn_typ-2"/>
</dbReference>
<dbReference type="PANTHER" id="PTHR42940:SF8">
    <property type="entry name" value="VACUOLAR PROTEIN SORTING-ASSOCIATED PROTEIN 11"/>
    <property type="match status" value="1"/>
</dbReference>
<dbReference type="InterPro" id="IPR013154">
    <property type="entry name" value="ADH-like_N"/>
</dbReference>
<name>A0ABW5ATS3_9FLAO</name>
<dbReference type="EMBL" id="JBHUHY010000002">
    <property type="protein sequence ID" value="MFD2185660.1"/>
    <property type="molecule type" value="Genomic_DNA"/>
</dbReference>
<keyword evidence="4" id="KW-0862">Zinc</keyword>
<evidence type="ECO:0000313" key="7">
    <source>
        <dbReference type="EMBL" id="MFD2185660.1"/>
    </source>
</evidence>
<keyword evidence="8" id="KW-1185">Reference proteome</keyword>
<dbReference type="SUPFAM" id="SSF50129">
    <property type="entry name" value="GroES-like"/>
    <property type="match status" value="1"/>
</dbReference>
<evidence type="ECO:0000256" key="2">
    <source>
        <dbReference type="ARBA" id="ARBA00008072"/>
    </source>
</evidence>
<sequence length="343" mass="38212">MKAMVLTKTSLLAENSMPLKLMNLPVPEPKESEILIKISVCGVCHTELDEIEGRTPPKTFPIILGHQAIGTVVKKGLGASKYNIDDRVGVAWIFSACGHCKFCSQGYENLCDQFLATGRDVHGGYAEYMTAPEKYAHHISDFFTDSEAAPMLCAGAIGYRSIQLSNIKDGDRLGLMGFGASAHLVLKMAKYLFPKTEVYVFARKEEERQFAKELQAVWSGDITDVCPKKLDAIIDTTPVWKPVIEALSNLEKGGRLVINAIRKEDIDKEYLQRISYPDHLWLEKEIKSVANVTSKDISDFLELAAEASIKPHIQEYPLEEANTVLLELKTQKIRGAKVLRIRG</sequence>
<evidence type="ECO:0000256" key="3">
    <source>
        <dbReference type="ARBA" id="ARBA00022723"/>
    </source>
</evidence>
<dbReference type="SUPFAM" id="SSF51735">
    <property type="entry name" value="NAD(P)-binding Rossmann-fold domains"/>
    <property type="match status" value="1"/>
</dbReference>
<accession>A0ABW5ATS3</accession>
<dbReference type="Gene3D" id="3.40.50.720">
    <property type="entry name" value="NAD(P)-binding Rossmann-like Domain"/>
    <property type="match status" value="1"/>
</dbReference>
<dbReference type="RefSeq" id="WP_378318633.1">
    <property type="nucleotide sequence ID" value="NZ_JBHUHY010000002.1"/>
</dbReference>
<dbReference type="Pfam" id="PF08240">
    <property type="entry name" value="ADH_N"/>
    <property type="match status" value="1"/>
</dbReference>
<keyword evidence="5" id="KW-0560">Oxidoreductase</keyword>
<reference evidence="8" key="1">
    <citation type="journal article" date="2019" name="Int. J. Syst. Evol. Microbiol.">
        <title>The Global Catalogue of Microorganisms (GCM) 10K type strain sequencing project: providing services to taxonomists for standard genome sequencing and annotation.</title>
        <authorList>
            <consortium name="The Broad Institute Genomics Platform"/>
            <consortium name="The Broad Institute Genome Sequencing Center for Infectious Disease"/>
            <person name="Wu L."/>
            <person name="Ma J."/>
        </authorList>
    </citation>
    <scope>NUCLEOTIDE SEQUENCE [LARGE SCALE GENOMIC DNA]</scope>
    <source>
        <strain evidence="8">DT92</strain>
    </source>
</reference>
<proteinExistence type="inferred from homology"/>
<keyword evidence="3" id="KW-0479">Metal-binding</keyword>
<protein>
    <submittedName>
        <fullName evidence="7">Zinc-dependent alcohol dehydrogenase family protein</fullName>
    </submittedName>
</protein>
<dbReference type="Gene3D" id="3.90.180.10">
    <property type="entry name" value="Medium-chain alcohol dehydrogenases, catalytic domain"/>
    <property type="match status" value="1"/>
</dbReference>
<dbReference type="PANTHER" id="PTHR42940">
    <property type="entry name" value="ALCOHOL DEHYDROGENASE 1-RELATED"/>
    <property type="match status" value="1"/>
</dbReference>
<gene>
    <name evidence="7" type="ORF">ACFSJT_02585</name>
</gene>
<dbReference type="CDD" id="cd08298">
    <property type="entry name" value="CAD2"/>
    <property type="match status" value="1"/>
</dbReference>
<comment type="caution">
    <text evidence="7">The sequence shown here is derived from an EMBL/GenBank/DDBJ whole genome shotgun (WGS) entry which is preliminary data.</text>
</comment>
<evidence type="ECO:0000256" key="1">
    <source>
        <dbReference type="ARBA" id="ARBA00001947"/>
    </source>
</evidence>
<comment type="cofactor">
    <cofactor evidence="1">
        <name>Zn(2+)</name>
        <dbReference type="ChEBI" id="CHEBI:29105"/>
    </cofactor>
</comment>
<dbReference type="Proteomes" id="UP001597344">
    <property type="component" value="Unassembled WGS sequence"/>
</dbReference>
<evidence type="ECO:0000256" key="4">
    <source>
        <dbReference type="ARBA" id="ARBA00022833"/>
    </source>
</evidence>
<evidence type="ECO:0000259" key="6">
    <source>
        <dbReference type="Pfam" id="PF08240"/>
    </source>
</evidence>